<keyword evidence="3" id="KW-1185">Reference proteome</keyword>
<comment type="caution">
    <text evidence="2">The sequence shown here is derived from an EMBL/GenBank/DDBJ whole genome shotgun (WGS) entry which is preliminary data.</text>
</comment>
<feature type="compositionally biased region" description="Polar residues" evidence="1">
    <location>
        <begin position="80"/>
        <end position="90"/>
    </location>
</feature>
<evidence type="ECO:0000256" key="1">
    <source>
        <dbReference type="SAM" id="MobiDB-lite"/>
    </source>
</evidence>
<protein>
    <submittedName>
        <fullName evidence="2">Uncharacterized protein</fullName>
    </submittedName>
</protein>
<dbReference type="EMBL" id="BAABME010021806">
    <property type="protein sequence ID" value="GAA0164267.1"/>
    <property type="molecule type" value="Genomic_DNA"/>
</dbReference>
<feature type="compositionally biased region" description="Basic and acidic residues" evidence="1">
    <location>
        <begin position="33"/>
        <end position="47"/>
    </location>
</feature>
<gene>
    <name evidence="2" type="ORF">LIER_39752</name>
</gene>
<evidence type="ECO:0000313" key="2">
    <source>
        <dbReference type="EMBL" id="GAA0164267.1"/>
    </source>
</evidence>
<sequence>MKFPTPEGIGGVCGDQKKARRYYQTSMPPPNKRPCEQVRKRGRESHMEINIVNGEVDEDNSSKERESATADQARDPHDPSSYNTPVPSSGSRRERLSHTFPRRTISTRLAKIIESLVIESPADDCSPSIL</sequence>
<dbReference type="Proteomes" id="UP001454036">
    <property type="component" value="Unassembled WGS sequence"/>
</dbReference>
<organism evidence="2 3">
    <name type="scientific">Lithospermum erythrorhizon</name>
    <name type="common">Purple gromwell</name>
    <name type="synonym">Lithospermum officinale var. erythrorhizon</name>
    <dbReference type="NCBI Taxonomy" id="34254"/>
    <lineage>
        <taxon>Eukaryota</taxon>
        <taxon>Viridiplantae</taxon>
        <taxon>Streptophyta</taxon>
        <taxon>Embryophyta</taxon>
        <taxon>Tracheophyta</taxon>
        <taxon>Spermatophyta</taxon>
        <taxon>Magnoliopsida</taxon>
        <taxon>eudicotyledons</taxon>
        <taxon>Gunneridae</taxon>
        <taxon>Pentapetalae</taxon>
        <taxon>asterids</taxon>
        <taxon>lamiids</taxon>
        <taxon>Boraginales</taxon>
        <taxon>Boraginaceae</taxon>
        <taxon>Boraginoideae</taxon>
        <taxon>Lithospermeae</taxon>
        <taxon>Lithospermum</taxon>
    </lineage>
</organism>
<feature type="compositionally biased region" description="Basic and acidic residues" evidence="1">
    <location>
        <begin position="60"/>
        <end position="78"/>
    </location>
</feature>
<proteinExistence type="predicted"/>
<feature type="region of interest" description="Disordered" evidence="1">
    <location>
        <begin position="1"/>
        <end position="101"/>
    </location>
</feature>
<name>A0AAV3QML5_LITER</name>
<dbReference type="AlphaFoldDB" id="A0AAV3QML5"/>
<reference evidence="2 3" key="1">
    <citation type="submission" date="2024-01" db="EMBL/GenBank/DDBJ databases">
        <title>The complete chloroplast genome sequence of Lithospermum erythrorhizon: insights into the phylogenetic relationship among Boraginaceae species and the maternal lineages of purple gromwells.</title>
        <authorList>
            <person name="Okada T."/>
            <person name="Watanabe K."/>
        </authorList>
    </citation>
    <scope>NUCLEOTIDE SEQUENCE [LARGE SCALE GENOMIC DNA]</scope>
</reference>
<accession>A0AAV3QML5</accession>
<evidence type="ECO:0000313" key="3">
    <source>
        <dbReference type="Proteomes" id="UP001454036"/>
    </source>
</evidence>